<protein>
    <submittedName>
        <fullName evidence="1">Uncharacterized protein</fullName>
    </submittedName>
</protein>
<organism evidence="1 2">
    <name type="scientific">Diplocloster agilis</name>
    <dbReference type="NCBI Taxonomy" id="2850323"/>
    <lineage>
        <taxon>Bacteria</taxon>
        <taxon>Bacillati</taxon>
        <taxon>Bacillota</taxon>
        <taxon>Clostridia</taxon>
        <taxon>Lachnospirales</taxon>
        <taxon>Lachnospiraceae</taxon>
        <taxon>Diplocloster</taxon>
    </lineage>
</organism>
<dbReference type="EMBL" id="JAHQCW010000024">
    <property type="protein sequence ID" value="MBU9737719.1"/>
    <property type="molecule type" value="Genomic_DNA"/>
</dbReference>
<proteinExistence type="predicted"/>
<dbReference type="AlphaFoldDB" id="A0A949NFI5"/>
<name>A0A949NFI5_9FIRM</name>
<reference evidence="1" key="1">
    <citation type="submission" date="2021-06" db="EMBL/GenBank/DDBJ databases">
        <title>Description of novel taxa of the family Lachnospiraceae.</title>
        <authorList>
            <person name="Chaplin A.V."/>
            <person name="Sokolova S.R."/>
            <person name="Pikina A.P."/>
            <person name="Korzhanova M."/>
            <person name="Belova V."/>
            <person name="Korostin D."/>
            <person name="Efimov B.A."/>
        </authorList>
    </citation>
    <scope>NUCLEOTIDE SEQUENCE</scope>
    <source>
        <strain evidence="1">ASD5720</strain>
    </source>
</reference>
<evidence type="ECO:0000313" key="1">
    <source>
        <dbReference type="EMBL" id="MBU9737719.1"/>
    </source>
</evidence>
<evidence type="ECO:0000313" key="2">
    <source>
        <dbReference type="Proteomes" id="UP000712157"/>
    </source>
</evidence>
<comment type="caution">
    <text evidence="1">The sequence shown here is derived from an EMBL/GenBank/DDBJ whole genome shotgun (WGS) entry which is preliminary data.</text>
</comment>
<gene>
    <name evidence="1" type="ORF">KTH89_14325</name>
</gene>
<sequence>MKFQKKVLTDMERCYSVTVMPEDKIDYAFFATEGKVGGCVAFDCGTFEQKKTVWEEPGGTMSMVPLGEGKGFLAVQKFYRLYDWEEAELVWCRKEADGYRVQELFTLPYLHRFDVLTGADGNYLICATLADHKATREDWSLPGHLYVAKLPEDLNDGITLTPLPVEIHQNHGFCKKTADGKDTAYIAGREGVFRVTPPQSAVSDWTIEKILDRAASDIDLIDIDGDGVEELAVIEEFHGCYYRIYKEENGSYRQVFEHPEVTEFYHVVKSGSLNGRPVFIGGCRRGKQQLFLISWDADAQEFRIHTVDENAGPSNAMIYNGADADYILSANREAAQAVIYKVIP</sequence>
<keyword evidence="2" id="KW-1185">Reference proteome</keyword>
<accession>A0A949NFI5</accession>
<dbReference type="Proteomes" id="UP000712157">
    <property type="component" value="Unassembled WGS sequence"/>
</dbReference>
<dbReference type="RefSeq" id="WP_238722158.1">
    <property type="nucleotide sequence ID" value="NZ_JAHQCW010000024.1"/>
</dbReference>